<name>A0A8S5R8P4_9VIRU</name>
<dbReference type="EMBL" id="BK015839">
    <property type="protein sequence ID" value="DAE27457.1"/>
    <property type="molecule type" value="Genomic_DNA"/>
</dbReference>
<organism evidence="1">
    <name type="scientific">virus sp. ctLTC15</name>
    <dbReference type="NCBI Taxonomy" id="2826801"/>
    <lineage>
        <taxon>Viruses</taxon>
    </lineage>
</organism>
<protein>
    <submittedName>
        <fullName evidence="1">Uncharacterized protein</fullName>
    </submittedName>
</protein>
<sequence length="126" mass="14604">MNNCKFTICRYNENNCCTNCEKRAECVEVSEKVLCIDKKTFRKIDNVKHIGDDDGKPIETSEFHDMTIGIDISVDAVNEYAKSILGRYPKNNHEFSRALAMKILEETKLLANSEEKGRYYENIRNE</sequence>
<reference evidence="1" key="1">
    <citation type="journal article" date="2021" name="Proc. Natl. Acad. Sci. U.S.A.">
        <title>A Catalog of Tens of Thousands of Viruses from Human Metagenomes Reveals Hidden Associations with Chronic Diseases.</title>
        <authorList>
            <person name="Tisza M.J."/>
            <person name="Buck C.B."/>
        </authorList>
    </citation>
    <scope>NUCLEOTIDE SEQUENCE</scope>
    <source>
        <strain evidence="1">CtLTC15</strain>
    </source>
</reference>
<evidence type="ECO:0000313" key="1">
    <source>
        <dbReference type="EMBL" id="DAE27457.1"/>
    </source>
</evidence>
<accession>A0A8S5R8P4</accession>
<proteinExistence type="predicted"/>